<reference evidence="2 3" key="1">
    <citation type="submission" date="2020-07" db="EMBL/GenBank/DDBJ databases">
        <title>Sequencing the genomes of 1000 actinobacteria strains.</title>
        <authorList>
            <person name="Klenk H.-P."/>
        </authorList>
    </citation>
    <scope>NUCLEOTIDE SEQUENCE [LARGE SCALE GENOMIC DNA]</scope>
    <source>
        <strain evidence="2 3">DSM 104001</strain>
    </source>
</reference>
<evidence type="ECO:0000313" key="3">
    <source>
        <dbReference type="Proteomes" id="UP000541969"/>
    </source>
</evidence>
<dbReference type="InterPro" id="IPR029058">
    <property type="entry name" value="AB_hydrolase_fold"/>
</dbReference>
<dbReference type="SUPFAM" id="SSF53474">
    <property type="entry name" value="alpha/beta-Hydrolases"/>
    <property type="match status" value="1"/>
</dbReference>
<evidence type="ECO:0000313" key="2">
    <source>
        <dbReference type="EMBL" id="NYJ03870.1"/>
    </source>
</evidence>
<accession>A0A853C767</accession>
<comment type="caution">
    <text evidence="2">The sequence shown here is derived from an EMBL/GenBank/DDBJ whole genome shotgun (WGS) entry which is preliminary data.</text>
</comment>
<proteinExistence type="predicted"/>
<keyword evidence="3" id="KW-1185">Reference proteome</keyword>
<dbReference type="Pfam" id="PF12697">
    <property type="entry name" value="Abhydrolase_6"/>
    <property type="match status" value="1"/>
</dbReference>
<dbReference type="InterPro" id="IPR000073">
    <property type="entry name" value="AB_hydrolase_1"/>
</dbReference>
<organism evidence="2 3">
    <name type="scientific">Petropleomorpha daqingensis</name>
    <dbReference type="NCBI Taxonomy" id="2026353"/>
    <lineage>
        <taxon>Bacteria</taxon>
        <taxon>Bacillati</taxon>
        <taxon>Actinomycetota</taxon>
        <taxon>Actinomycetes</taxon>
        <taxon>Geodermatophilales</taxon>
        <taxon>Geodermatophilaceae</taxon>
        <taxon>Petropleomorpha</taxon>
    </lineage>
</organism>
<name>A0A853C767_9ACTN</name>
<protein>
    <submittedName>
        <fullName evidence="2">Pimeloyl-ACP methyl ester carboxylesterase</fullName>
    </submittedName>
</protein>
<sequence>METISGTTLAVRRTGTGSPVVLVHGSAGGLESWDPVLPFLDGFEVWTYTRRGYPPSGPAIDKTFADDVADLSAVLAEVGRPAHLVGGSYGGTVVLHAAREGAQVRSLTVWEAPLYSAGPPLRPVLDRYRRLLDDGDLATASRLFAERVARVPVAMLDALGDGVAMERAEAVGCLSDLEAMAADDPDLGRFAGIAVPTLLVQGSDTWSPMPETMDALAAVLPHASRATLAGLDHFATHTAPELWAATLREFLP</sequence>
<dbReference type="GO" id="GO:0003824">
    <property type="term" value="F:catalytic activity"/>
    <property type="evidence" value="ECO:0007669"/>
    <property type="project" value="UniProtKB-ARBA"/>
</dbReference>
<dbReference type="PANTHER" id="PTHR43689:SF8">
    <property type="entry name" value="ALPHA_BETA-HYDROLASES SUPERFAMILY PROTEIN"/>
    <property type="match status" value="1"/>
</dbReference>
<feature type="domain" description="AB hydrolase-1" evidence="1">
    <location>
        <begin position="20"/>
        <end position="245"/>
    </location>
</feature>
<dbReference type="PANTHER" id="PTHR43689">
    <property type="entry name" value="HYDROLASE"/>
    <property type="match status" value="1"/>
</dbReference>
<dbReference type="AlphaFoldDB" id="A0A853C767"/>
<evidence type="ECO:0000259" key="1">
    <source>
        <dbReference type="Pfam" id="PF12697"/>
    </source>
</evidence>
<dbReference type="EMBL" id="JACBZT010000001">
    <property type="protein sequence ID" value="NYJ03870.1"/>
    <property type="molecule type" value="Genomic_DNA"/>
</dbReference>
<dbReference type="Gene3D" id="3.40.50.1820">
    <property type="entry name" value="alpha/beta hydrolase"/>
    <property type="match status" value="1"/>
</dbReference>
<dbReference type="Proteomes" id="UP000541969">
    <property type="component" value="Unassembled WGS sequence"/>
</dbReference>
<dbReference type="RefSeq" id="WP_179714657.1">
    <property type="nucleotide sequence ID" value="NZ_JACBZT010000001.1"/>
</dbReference>
<gene>
    <name evidence="2" type="ORF">GGQ55_000148</name>
</gene>